<organism evidence="7 8">
    <name type="scientific">Oceanospirillum multiglobuliferum</name>
    <dbReference type="NCBI Taxonomy" id="64969"/>
    <lineage>
        <taxon>Bacteria</taxon>
        <taxon>Pseudomonadati</taxon>
        <taxon>Pseudomonadota</taxon>
        <taxon>Gammaproteobacteria</taxon>
        <taxon>Oceanospirillales</taxon>
        <taxon>Oceanospirillaceae</taxon>
        <taxon>Oceanospirillum</taxon>
    </lineage>
</organism>
<dbReference type="InterPro" id="IPR000014">
    <property type="entry name" value="PAS"/>
</dbReference>
<dbReference type="PROSITE" id="PS50113">
    <property type="entry name" value="PAC"/>
    <property type="match status" value="2"/>
</dbReference>
<dbReference type="Pfam" id="PF00990">
    <property type="entry name" value="GGDEF"/>
    <property type="match status" value="1"/>
</dbReference>
<dbReference type="InterPro" id="IPR001610">
    <property type="entry name" value="PAC"/>
</dbReference>
<dbReference type="Gene3D" id="3.20.20.450">
    <property type="entry name" value="EAL domain"/>
    <property type="match status" value="1"/>
</dbReference>
<evidence type="ECO:0000259" key="5">
    <source>
        <dbReference type="PROSITE" id="PS50883"/>
    </source>
</evidence>
<dbReference type="CDD" id="cd01949">
    <property type="entry name" value="GGDEF"/>
    <property type="match status" value="1"/>
</dbReference>
<dbReference type="InterPro" id="IPR001633">
    <property type="entry name" value="EAL_dom"/>
</dbReference>
<keyword evidence="8" id="KW-1185">Reference proteome</keyword>
<dbReference type="GO" id="GO:0006355">
    <property type="term" value="P:regulation of DNA-templated transcription"/>
    <property type="evidence" value="ECO:0007669"/>
    <property type="project" value="InterPro"/>
</dbReference>
<reference evidence="7 8" key="1">
    <citation type="submission" date="2017-01" db="EMBL/GenBank/DDBJ databases">
        <title>Genome Sequencing of a Marine Spirillum, Oceanospirillum multiglobuliferum ATCC 33336, from Japan.</title>
        <authorList>
            <person name="Carney J.G."/>
            <person name="Trachtenberg A.M."/>
            <person name="Rheaume B.A."/>
            <person name="Linnane J.D."/>
            <person name="Pitts N.L."/>
            <person name="Mykles D.L."/>
            <person name="Maclea K.S."/>
        </authorList>
    </citation>
    <scope>NUCLEOTIDE SEQUENCE [LARGE SCALE GENOMIC DNA]</scope>
    <source>
        <strain evidence="7 8">ATCC 33336</strain>
    </source>
</reference>
<protein>
    <recommendedName>
        <fullName evidence="1">cyclic-guanylate-specific phosphodiesterase</fullName>
        <ecNumber evidence="1">3.1.4.52</ecNumber>
    </recommendedName>
</protein>
<dbReference type="EC" id="3.1.4.52" evidence="1"/>
<sequence>MSTSILAQTDFTDLPLPMLLLSHEGDCLESNEAAKKLLMELKIEPCAYLIPAPFRLQIFSNPHAEVGSVYDATYSEALVLRWQLVSVSERGLLLFAYNLTDRESYRTILENSVDGVYQTNRQGKLIYANQALADTFGYANATAMSEQIENLATDLYVDQADRTEFIKLLDQFGQVRGMELRMKRTDGQSLWIRLNGRAIKGKDGLTQSVVGTVHDITSQKNAERALITAEDKFRSIFENSLAGLHQSTLDGRYINVNPALARILGYESTEQCIEQVKHIGKQVYVRPHEWLKAMNRLRREGYFTLNEVEICTRDGRKKWVSVSNRLIAATKEMPEHIEGSVVDVTDNKRSHERIQYLAHFDSLTTLPNRVSFLNELGRLLGDVEDGELGALSLILLDLDNFKDINDTQGHTTGDMLLIKTAHRLQELIVGKGQLFRLGGDEFAIILPNVSDRVEIAARLNILMEELQKPVEFDNGEIICTVSAGIAIYPEAKEVIEEGDAHQQLFRYADLALYRSKASGRNRYTFFALEMQLEVEKEQQVEKELKVAIADNQLCLYYQPLLNASTEALIGAEVLVRWPHPERGLIPPFDFIPIAEKTGLITKLDDWVLETATQQISMWVHQGIDAPVLSVNISANRLNQKDFAQFVQKVIAKYRIPPETLCIEITEQNMIANLDNVYSTLTLLQQLGVKIALDDFGTGYSSLSYLKRLPVDKLKIDRSFVMDMHEDPQDKAIIKTILELGHGLGLWVNAEGVENEIQIQMLKDLGVDEFQGFFFSRPLPLAEFEAKYLPATVLESS</sequence>
<evidence type="ECO:0000256" key="1">
    <source>
        <dbReference type="ARBA" id="ARBA00012282"/>
    </source>
</evidence>
<dbReference type="InterPro" id="IPR013767">
    <property type="entry name" value="PAS_fold"/>
</dbReference>
<dbReference type="EMBL" id="MTSM01000008">
    <property type="protein sequence ID" value="OPX55631.1"/>
    <property type="molecule type" value="Genomic_DNA"/>
</dbReference>
<evidence type="ECO:0000259" key="3">
    <source>
        <dbReference type="PROSITE" id="PS50112"/>
    </source>
</evidence>
<dbReference type="CDD" id="cd00130">
    <property type="entry name" value="PAS"/>
    <property type="match status" value="2"/>
</dbReference>
<dbReference type="InterPro" id="IPR035965">
    <property type="entry name" value="PAS-like_dom_sf"/>
</dbReference>
<name>A0A1T4PAH7_9GAMM</name>
<gene>
    <name evidence="7" type="ORF">BTE48_08455</name>
</gene>
<feature type="domain" description="EAL" evidence="5">
    <location>
        <begin position="537"/>
        <end position="791"/>
    </location>
</feature>
<dbReference type="STRING" id="64969.SAMN02745127_01396"/>
<dbReference type="InterPro" id="IPR000160">
    <property type="entry name" value="GGDEF_dom"/>
</dbReference>
<dbReference type="InterPro" id="IPR029787">
    <property type="entry name" value="Nucleotide_cyclase"/>
</dbReference>
<dbReference type="SMART" id="SM00091">
    <property type="entry name" value="PAS"/>
    <property type="match status" value="2"/>
</dbReference>
<dbReference type="FunFam" id="3.20.20.450:FF:000001">
    <property type="entry name" value="Cyclic di-GMP phosphodiesterase yahA"/>
    <property type="match status" value="1"/>
</dbReference>
<dbReference type="SMART" id="SM00052">
    <property type="entry name" value="EAL"/>
    <property type="match status" value="1"/>
</dbReference>
<dbReference type="Gene3D" id="3.30.450.20">
    <property type="entry name" value="PAS domain"/>
    <property type="match status" value="2"/>
</dbReference>
<dbReference type="InterPro" id="IPR052155">
    <property type="entry name" value="Biofilm_reg_signaling"/>
</dbReference>
<dbReference type="PROSITE" id="PS50883">
    <property type="entry name" value="EAL"/>
    <property type="match status" value="1"/>
</dbReference>
<dbReference type="NCBIfam" id="TIGR00254">
    <property type="entry name" value="GGDEF"/>
    <property type="match status" value="1"/>
</dbReference>
<dbReference type="Gene3D" id="3.30.70.270">
    <property type="match status" value="1"/>
</dbReference>
<dbReference type="SUPFAM" id="SSF55785">
    <property type="entry name" value="PYP-like sensor domain (PAS domain)"/>
    <property type="match status" value="2"/>
</dbReference>
<evidence type="ECO:0000259" key="4">
    <source>
        <dbReference type="PROSITE" id="PS50113"/>
    </source>
</evidence>
<feature type="domain" description="PAS" evidence="3">
    <location>
        <begin position="229"/>
        <end position="270"/>
    </location>
</feature>
<dbReference type="SMART" id="SM00267">
    <property type="entry name" value="GGDEF"/>
    <property type="match status" value="1"/>
</dbReference>
<dbReference type="NCBIfam" id="TIGR00229">
    <property type="entry name" value="sensory_box"/>
    <property type="match status" value="2"/>
</dbReference>
<evidence type="ECO:0000256" key="2">
    <source>
        <dbReference type="ARBA" id="ARBA00022636"/>
    </source>
</evidence>
<dbReference type="GO" id="GO:0071111">
    <property type="term" value="F:cyclic-guanylate-specific phosphodiesterase activity"/>
    <property type="evidence" value="ECO:0007669"/>
    <property type="project" value="UniProtKB-EC"/>
</dbReference>
<comment type="caution">
    <text evidence="7">The sequence shown here is derived from an EMBL/GenBank/DDBJ whole genome shotgun (WGS) entry which is preliminary data.</text>
</comment>
<proteinExistence type="predicted"/>
<feature type="domain" description="PAS" evidence="3">
    <location>
        <begin position="101"/>
        <end position="147"/>
    </location>
</feature>
<feature type="domain" description="GGDEF" evidence="6">
    <location>
        <begin position="389"/>
        <end position="528"/>
    </location>
</feature>
<dbReference type="PROSITE" id="PS50112">
    <property type="entry name" value="PAS"/>
    <property type="match status" value="2"/>
</dbReference>
<evidence type="ECO:0000313" key="7">
    <source>
        <dbReference type="EMBL" id="OPX55631.1"/>
    </source>
</evidence>
<feature type="domain" description="PAC" evidence="4">
    <location>
        <begin position="176"/>
        <end position="228"/>
    </location>
</feature>
<dbReference type="AlphaFoldDB" id="A0A1T4PAH7"/>
<dbReference type="InterPro" id="IPR043128">
    <property type="entry name" value="Rev_trsase/Diguanyl_cyclase"/>
</dbReference>
<evidence type="ECO:0000313" key="8">
    <source>
        <dbReference type="Proteomes" id="UP000191418"/>
    </source>
</evidence>
<dbReference type="PROSITE" id="PS50887">
    <property type="entry name" value="GGDEF"/>
    <property type="match status" value="1"/>
</dbReference>
<evidence type="ECO:0000259" key="6">
    <source>
        <dbReference type="PROSITE" id="PS50887"/>
    </source>
</evidence>
<dbReference type="SUPFAM" id="SSF55073">
    <property type="entry name" value="Nucleotide cyclase"/>
    <property type="match status" value="1"/>
</dbReference>
<dbReference type="OrthoDB" id="6168558at2"/>
<dbReference type="SMART" id="SM00086">
    <property type="entry name" value="PAC"/>
    <property type="match status" value="2"/>
</dbReference>
<dbReference type="RefSeq" id="WP_078745013.1">
    <property type="nucleotide sequence ID" value="NZ_FUXG01000008.1"/>
</dbReference>
<dbReference type="Pfam" id="PF13188">
    <property type="entry name" value="PAS_8"/>
    <property type="match status" value="1"/>
</dbReference>
<dbReference type="PANTHER" id="PTHR44757:SF2">
    <property type="entry name" value="BIOFILM ARCHITECTURE MAINTENANCE PROTEIN MBAA"/>
    <property type="match status" value="1"/>
</dbReference>
<feature type="domain" description="PAC" evidence="4">
    <location>
        <begin position="304"/>
        <end position="356"/>
    </location>
</feature>
<dbReference type="Pfam" id="PF00563">
    <property type="entry name" value="EAL"/>
    <property type="match status" value="1"/>
</dbReference>
<dbReference type="Pfam" id="PF00989">
    <property type="entry name" value="PAS"/>
    <property type="match status" value="1"/>
</dbReference>
<dbReference type="SUPFAM" id="SSF141868">
    <property type="entry name" value="EAL domain-like"/>
    <property type="match status" value="1"/>
</dbReference>
<dbReference type="CDD" id="cd01948">
    <property type="entry name" value="EAL"/>
    <property type="match status" value="1"/>
</dbReference>
<dbReference type="InterPro" id="IPR035919">
    <property type="entry name" value="EAL_sf"/>
</dbReference>
<keyword evidence="2" id="KW-0973">c-di-GMP</keyword>
<dbReference type="Proteomes" id="UP000191418">
    <property type="component" value="Unassembled WGS sequence"/>
</dbReference>
<dbReference type="PANTHER" id="PTHR44757">
    <property type="entry name" value="DIGUANYLATE CYCLASE DGCP"/>
    <property type="match status" value="1"/>
</dbReference>
<dbReference type="InterPro" id="IPR000700">
    <property type="entry name" value="PAS-assoc_C"/>
</dbReference>
<accession>A0A1T4PAH7</accession>